<dbReference type="PANTHER" id="PTHR13663:SF2">
    <property type="entry name" value="SIMILAR TO RIKEN CDNA 6430548M08"/>
    <property type="match status" value="1"/>
</dbReference>
<protein>
    <submittedName>
        <fullName evidence="2">KIAA0513</fullName>
    </submittedName>
</protein>
<dbReference type="PANTHER" id="PTHR13663">
    <property type="entry name" value="SIMILAR TO RIKEN CDNA 6430548M08"/>
    <property type="match status" value="1"/>
</dbReference>
<feature type="compositionally biased region" description="Acidic residues" evidence="1">
    <location>
        <begin position="70"/>
        <end position="86"/>
    </location>
</feature>
<reference evidence="2 3" key="1">
    <citation type="journal article" date="2021" name="G3 (Bethesda)">
        <title>Improved contiguity of the threespine stickleback genome using long-read sequencing.</title>
        <authorList>
            <person name="Nath S."/>
            <person name="Shaw D.E."/>
            <person name="White M.A."/>
        </authorList>
    </citation>
    <scope>NUCLEOTIDE SEQUENCE [LARGE SCALE GENOMIC DNA]</scope>
    <source>
        <strain evidence="2 3">Lake Benthic</strain>
    </source>
</reference>
<dbReference type="AlphaFoldDB" id="A0AAQ4P4C4"/>
<evidence type="ECO:0000313" key="2">
    <source>
        <dbReference type="Ensembl" id="ENSGACP00000032491.1"/>
    </source>
</evidence>
<dbReference type="GeneTree" id="ENSGT00390000009535"/>
<keyword evidence="3" id="KW-1185">Reference proteome</keyword>
<feature type="compositionally biased region" description="Polar residues" evidence="1">
    <location>
        <begin position="45"/>
        <end position="58"/>
    </location>
</feature>
<feature type="region of interest" description="Disordered" evidence="1">
    <location>
        <begin position="1"/>
        <end position="113"/>
    </location>
</feature>
<dbReference type="InterPro" id="IPR039872">
    <property type="entry name" value="KIAA0513"/>
</dbReference>
<proteinExistence type="predicted"/>
<accession>A0AAQ4P4C4</accession>
<organism evidence="2 3">
    <name type="scientific">Gasterosteus aculeatus aculeatus</name>
    <name type="common">three-spined stickleback</name>
    <dbReference type="NCBI Taxonomy" id="481459"/>
    <lineage>
        <taxon>Eukaryota</taxon>
        <taxon>Metazoa</taxon>
        <taxon>Chordata</taxon>
        <taxon>Craniata</taxon>
        <taxon>Vertebrata</taxon>
        <taxon>Euteleostomi</taxon>
        <taxon>Actinopterygii</taxon>
        <taxon>Neopterygii</taxon>
        <taxon>Teleostei</taxon>
        <taxon>Neoteleostei</taxon>
        <taxon>Acanthomorphata</taxon>
        <taxon>Eupercaria</taxon>
        <taxon>Perciformes</taxon>
        <taxon>Cottioidei</taxon>
        <taxon>Gasterosteales</taxon>
        <taxon>Gasterosteidae</taxon>
        <taxon>Gasterosteus</taxon>
    </lineage>
</organism>
<dbReference type="Proteomes" id="UP000007635">
    <property type="component" value="Chromosome XIX"/>
</dbReference>
<name>A0AAQ4P4C4_GASAC</name>
<evidence type="ECO:0000313" key="3">
    <source>
        <dbReference type="Proteomes" id="UP000007635"/>
    </source>
</evidence>
<evidence type="ECO:0000256" key="1">
    <source>
        <dbReference type="SAM" id="MobiDB-lite"/>
    </source>
</evidence>
<sequence>MEGVAADHLIDLDPPSDAPALRIDGGRHQDRAAIFSPEQAPSVGVHQQPSLPEPTAQTEPCPAHLHPKDGDEDSDATESADSENDMDSPSNRRRSSSSSSHSGEDTDSETEERRQFMKAYVEKVFNGRKDFDQEEKARFGELCSGENGKGREWFAKYVSAQRCHSKCVSEATFYRLVQSFAVVLFECYQMDDYSPAKNLMTMCFTYYYSGKSQPSPSELLDGSGPPAGLDTYIYKANSWLSMKKDAAERLLKTTSKTDAKGFFGADSSSFLTCNMSSIFSPRHTLRFWNASFFDAVHCERKKRSPTTRGTQDGEKDEREKWCHMTQEERDDSSKMDENIAFGQLGTFTHNMLAFGLSKKLCNDFLKKQAIIGNLHEEQYKLLSDHIEKMAAE</sequence>
<reference evidence="2" key="2">
    <citation type="submission" date="2025-08" db="UniProtKB">
        <authorList>
            <consortium name="Ensembl"/>
        </authorList>
    </citation>
    <scope>IDENTIFICATION</scope>
</reference>
<dbReference type="Ensembl" id="ENSGACT00000080970.1">
    <property type="protein sequence ID" value="ENSGACP00000032491.1"/>
    <property type="gene ID" value="ENSGACG00000002538.2"/>
</dbReference>
<reference evidence="2" key="3">
    <citation type="submission" date="2025-09" db="UniProtKB">
        <authorList>
            <consortium name="Ensembl"/>
        </authorList>
    </citation>
    <scope>IDENTIFICATION</scope>
</reference>